<name>A0AAW1ZA01_CULAL</name>
<sequence length="150" mass="16479">MPSRLNPAKPLILLPCIIYCANCAALPQTCIQCSLSCDGAPELEQHESVLVLIRRPSYEDLEEIQTVSSLYDGGRCSVPGCFQRDTMCTLKIYTHDNRTVPKVLIDKTDLQPACDPEAISDKSKPDGADGNLSNKLLILLAALLWRLLPP</sequence>
<evidence type="ECO:0000256" key="1">
    <source>
        <dbReference type="SAM" id="SignalP"/>
    </source>
</evidence>
<proteinExistence type="predicted"/>
<keyword evidence="1" id="KW-0732">Signal</keyword>
<organism evidence="2 3">
    <name type="scientific">Culter alburnus</name>
    <name type="common">Topmouth culter</name>
    <dbReference type="NCBI Taxonomy" id="194366"/>
    <lineage>
        <taxon>Eukaryota</taxon>
        <taxon>Metazoa</taxon>
        <taxon>Chordata</taxon>
        <taxon>Craniata</taxon>
        <taxon>Vertebrata</taxon>
        <taxon>Euteleostomi</taxon>
        <taxon>Actinopterygii</taxon>
        <taxon>Neopterygii</taxon>
        <taxon>Teleostei</taxon>
        <taxon>Ostariophysi</taxon>
        <taxon>Cypriniformes</taxon>
        <taxon>Xenocyprididae</taxon>
        <taxon>Xenocypridinae</taxon>
        <taxon>Culter</taxon>
    </lineage>
</organism>
<evidence type="ECO:0000313" key="2">
    <source>
        <dbReference type="EMBL" id="KAK9958205.1"/>
    </source>
</evidence>
<feature type="signal peptide" evidence="1">
    <location>
        <begin position="1"/>
        <end position="23"/>
    </location>
</feature>
<protein>
    <submittedName>
        <fullName evidence="2">Uncharacterized protein</fullName>
    </submittedName>
</protein>
<evidence type="ECO:0000313" key="3">
    <source>
        <dbReference type="Proteomes" id="UP001479290"/>
    </source>
</evidence>
<dbReference type="AlphaFoldDB" id="A0AAW1ZA01"/>
<reference evidence="2 3" key="1">
    <citation type="submission" date="2024-05" db="EMBL/GenBank/DDBJ databases">
        <title>A high-quality chromosomal-level genome assembly of Topmouth culter (Culter alburnus).</title>
        <authorList>
            <person name="Zhao H."/>
        </authorList>
    </citation>
    <scope>NUCLEOTIDE SEQUENCE [LARGE SCALE GENOMIC DNA]</scope>
    <source>
        <strain evidence="2">CATC2023</strain>
        <tissue evidence="2">Muscle</tissue>
    </source>
</reference>
<dbReference type="Proteomes" id="UP001479290">
    <property type="component" value="Unassembled WGS sequence"/>
</dbReference>
<keyword evidence="3" id="KW-1185">Reference proteome</keyword>
<dbReference type="EMBL" id="JAWDJR010000019">
    <property type="protein sequence ID" value="KAK9958205.1"/>
    <property type="molecule type" value="Genomic_DNA"/>
</dbReference>
<feature type="chain" id="PRO_5043553652" evidence="1">
    <location>
        <begin position="24"/>
        <end position="150"/>
    </location>
</feature>
<accession>A0AAW1ZA01</accession>
<gene>
    <name evidence="2" type="ORF">ABG768_012379</name>
</gene>
<comment type="caution">
    <text evidence="2">The sequence shown here is derived from an EMBL/GenBank/DDBJ whole genome shotgun (WGS) entry which is preliminary data.</text>
</comment>